<evidence type="ECO:0000259" key="3">
    <source>
        <dbReference type="Pfam" id="PF07687"/>
    </source>
</evidence>
<evidence type="ECO:0000256" key="2">
    <source>
        <dbReference type="ARBA" id="ARBA00022801"/>
    </source>
</evidence>
<dbReference type="EMBL" id="BMOL01000020">
    <property type="protein sequence ID" value="GGL91491.1"/>
    <property type="molecule type" value="Genomic_DNA"/>
</dbReference>
<dbReference type="PANTHER" id="PTHR43808">
    <property type="entry name" value="ACETYLORNITHINE DEACETYLASE"/>
    <property type="match status" value="1"/>
</dbReference>
<dbReference type="InterPro" id="IPR002933">
    <property type="entry name" value="Peptidase_M20"/>
</dbReference>
<dbReference type="Gene3D" id="3.30.70.360">
    <property type="match status" value="1"/>
</dbReference>
<dbReference type="InterPro" id="IPR036264">
    <property type="entry name" value="Bact_exopeptidase_dim_dom"/>
</dbReference>
<gene>
    <name evidence="4" type="ORF">GCM10010840_31980</name>
</gene>
<protein>
    <submittedName>
        <fullName evidence="4">Acetylornithine deacetylase</fullName>
    </submittedName>
</protein>
<dbReference type="Pfam" id="PF01546">
    <property type="entry name" value="Peptidase_M20"/>
    <property type="match status" value="1"/>
</dbReference>
<accession>A0ABQ2GEQ7</accession>
<evidence type="ECO:0000313" key="5">
    <source>
        <dbReference type="Proteomes" id="UP000639973"/>
    </source>
</evidence>
<dbReference type="SUPFAM" id="SSF55031">
    <property type="entry name" value="Bacterial exopeptidase dimerisation domain"/>
    <property type="match status" value="1"/>
</dbReference>
<dbReference type="InterPro" id="IPR011650">
    <property type="entry name" value="Peptidase_M20_dimer"/>
</dbReference>
<keyword evidence="1" id="KW-0479">Metal-binding</keyword>
<name>A0ABQ2GEQ7_9DEIO</name>
<keyword evidence="2" id="KW-0378">Hydrolase</keyword>
<dbReference type="InterPro" id="IPR050072">
    <property type="entry name" value="Peptidase_M20A"/>
</dbReference>
<dbReference type="Pfam" id="PF07687">
    <property type="entry name" value="M20_dimer"/>
    <property type="match status" value="1"/>
</dbReference>
<evidence type="ECO:0000313" key="4">
    <source>
        <dbReference type="EMBL" id="GGL91491.1"/>
    </source>
</evidence>
<organism evidence="4 5">
    <name type="scientific">Deinococcus aerolatus</name>
    <dbReference type="NCBI Taxonomy" id="522487"/>
    <lineage>
        <taxon>Bacteria</taxon>
        <taxon>Thermotogati</taxon>
        <taxon>Deinococcota</taxon>
        <taxon>Deinococci</taxon>
        <taxon>Deinococcales</taxon>
        <taxon>Deinococcaceae</taxon>
        <taxon>Deinococcus</taxon>
    </lineage>
</organism>
<keyword evidence="5" id="KW-1185">Reference proteome</keyword>
<reference evidence="5" key="1">
    <citation type="journal article" date="2019" name="Int. J. Syst. Evol. Microbiol.">
        <title>The Global Catalogue of Microorganisms (GCM) 10K type strain sequencing project: providing services to taxonomists for standard genome sequencing and annotation.</title>
        <authorList>
            <consortium name="The Broad Institute Genomics Platform"/>
            <consortium name="The Broad Institute Genome Sequencing Center for Infectious Disease"/>
            <person name="Wu L."/>
            <person name="Ma J."/>
        </authorList>
    </citation>
    <scope>NUCLEOTIDE SEQUENCE [LARGE SCALE GENOMIC DNA]</scope>
    <source>
        <strain evidence="5">JCM 15442</strain>
    </source>
</reference>
<sequence>MLRAWHGRQRVANMSAADFLRDLIRIQALPGQEEMLRERVLQEWRQLGFEDVQADAGGNALARIRGREPGPAWLLLTHLDHVHEGDPALWEHPPYEAVLVEGVIHGRGAVDIKGPLAAQTYALAALLAKGERPRSDVWIVAAAEEEIGGPGAAYLVAHPPGEIGAVIVAEPSSNQLMLGHRGVARVRVQLQGRAHHASLAIKDENPIFALAELLKRIEALTFPDFPVTGASTLTVTQLFTDSGSENLTPNTVTAILDWRFNEDDASNRQTLAKLLEGLPAQGRLSALWTPEYTPGFVTEPGDPLTLKVLPYAARFHAEPGVWRFATDGRYTANAGWPTVGWGPGNEDLAHTTKESVKVADIDAYSRALAELLVSESPS</sequence>
<dbReference type="Proteomes" id="UP000639973">
    <property type="component" value="Unassembled WGS sequence"/>
</dbReference>
<feature type="domain" description="Peptidase M20 dimerisation" evidence="3">
    <location>
        <begin position="179"/>
        <end position="265"/>
    </location>
</feature>
<evidence type="ECO:0000256" key="1">
    <source>
        <dbReference type="ARBA" id="ARBA00022723"/>
    </source>
</evidence>
<dbReference type="Gene3D" id="3.40.630.10">
    <property type="entry name" value="Zn peptidases"/>
    <property type="match status" value="2"/>
</dbReference>
<comment type="caution">
    <text evidence="4">The sequence shown here is derived from an EMBL/GenBank/DDBJ whole genome shotgun (WGS) entry which is preliminary data.</text>
</comment>
<dbReference type="SUPFAM" id="SSF53187">
    <property type="entry name" value="Zn-dependent exopeptidases"/>
    <property type="match status" value="1"/>
</dbReference>
<proteinExistence type="predicted"/>